<dbReference type="PROSITE" id="PS00108">
    <property type="entry name" value="PROTEIN_KINASE_ST"/>
    <property type="match status" value="1"/>
</dbReference>
<evidence type="ECO:0000313" key="3">
    <source>
        <dbReference type="Proteomes" id="UP000777438"/>
    </source>
</evidence>
<feature type="non-terminal residue" evidence="2">
    <location>
        <position position="224"/>
    </location>
</feature>
<comment type="caution">
    <text evidence="2">The sequence shown here is derived from an EMBL/GenBank/DDBJ whole genome shotgun (WGS) entry which is preliminary data.</text>
</comment>
<keyword evidence="3" id="KW-1185">Reference proteome</keyword>
<dbReference type="SMART" id="SM00220">
    <property type="entry name" value="S_TKc"/>
    <property type="match status" value="1"/>
</dbReference>
<dbReference type="OrthoDB" id="10252171at2759"/>
<dbReference type="EMBL" id="JAGPYM010000013">
    <property type="protein sequence ID" value="KAH6888194.1"/>
    <property type="molecule type" value="Genomic_DNA"/>
</dbReference>
<sequence length="224" mass="25109">VKSFGWYETETTIRIAMEHMANGDLRQYMNRPFADDEARKIAWQLAEALEFMHEAGFAHRDLKPANILVEERGPEWWVKIADFGICKRAEGTATALRTVIGTQGYIAPEVLGLILDDEVGESNSAFSYTRAVDMWALGEVIFRLRTQKPAFPNPGDLGRYAVQKKMLWVQPLRDRGASEECCDFIMRIMVADPRGRMTAAAAATHAWVKHSDSSGRSSPSPSSQ</sequence>
<feature type="domain" description="Protein kinase" evidence="1">
    <location>
        <begin position="1"/>
        <end position="208"/>
    </location>
</feature>
<protein>
    <submittedName>
        <fullName evidence="2">Kinase-like domain-containing protein</fullName>
    </submittedName>
</protein>
<organism evidence="2 3">
    <name type="scientific">Thelonectria olida</name>
    <dbReference type="NCBI Taxonomy" id="1576542"/>
    <lineage>
        <taxon>Eukaryota</taxon>
        <taxon>Fungi</taxon>
        <taxon>Dikarya</taxon>
        <taxon>Ascomycota</taxon>
        <taxon>Pezizomycotina</taxon>
        <taxon>Sordariomycetes</taxon>
        <taxon>Hypocreomycetidae</taxon>
        <taxon>Hypocreales</taxon>
        <taxon>Nectriaceae</taxon>
        <taxon>Thelonectria</taxon>
    </lineage>
</organism>
<gene>
    <name evidence="2" type="ORF">B0T10DRAFT_406204</name>
</gene>
<dbReference type="InterPro" id="IPR008271">
    <property type="entry name" value="Ser/Thr_kinase_AS"/>
</dbReference>
<dbReference type="PROSITE" id="PS50011">
    <property type="entry name" value="PROTEIN_KINASE_DOM"/>
    <property type="match status" value="1"/>
</dbReference>
<proteinExistence type="predicted"/>
<name>A0A9P8W555_9HYPO</name>
<dbReference type="SUPFAM" id="SSF56112">
    <property type="entry name" value="Protein kinase-like (PK-like)"/>
    <property type="match status" value="1"/>
</dbReference>
<dbReference type="Gene3D" id="1.10.510.10">
    <property type="entry name" value="Transferase(Phosphotransferase) domain 1"/>
    <property type="match status" value="1"/>
</dbReference>
<dbReference type="Proteomes" id="UP000777438">
    <property type="component" value="Unassembled WGS sequence"/>
</dbReference>
<dbReference type="InterPro" id="IPR053235">
    <property type="entry name" value="Ser_Thr_kinase"/>
</dbReference>
<evidence type="ECO:0000313" key="2">
    <source>
        <dbReference type="EMBL" id="KAH6888194.1"/>
    </source>
</evidence>
<dbReference type="GO" id="GO:0005737">
    <property type="term" value="C:cytoplasm"/>
    <property type="evidence" value="ECO:0007669"/>
    <property type="project" value="TreeGrafter"/>
</dbReference>
<dbReference type="AlphaFoldDB" id="A0A9P8W555"/>
<reference evidence="2 3" key="1">
    <citation type="journal article" date="2021" name="Nat. Commun.">
        <title>Genetic determinants of endophytism in the Arabidopsis root mycobiome.</title>
        <authorList>
            <person name="Mesny F."/>
            <person name="Miyauchi S."/>
            <person name="Thiergart T."/>
            <person name="Pickel B."/>
            <person name="Atanasova L."/>
            <person name="Karlsson M."/>
            <person name="Huettel B."/>
            <person name="Barry K.W."/>
            <person name="Haridas S."/>
            <person name="Chen C."/>
            <person name="Bauer D."/>
            <person name="Andreopoulos W."/>
            <person name="Pangilinan J."/>
            <person name="LaButti K."/>
            <person name="Riley R."/>
            <person name="Lipzen A."/>
            <person name="Clum A."/>
            <person name="Drula E."/>
            <person name="Henrissat B."/>
            <person name="Kohler A."/>
            <person name="Grigoriev I.V."/>
            <person name="Martin F.M."/>
            <person name="Hacquard S."/>
        </authorList>
    </citation>
    <scope>NUCLEOTIDE SEQUENCE [LARGE SCALE GENOMIC DNA]</scope>
    <source>
        <strain evidence="2 3">MPI-CAGE-CH-0241</strain>
    </source>
</reference>
<keyword evidence="2" id="KW-0418">Kinase</keyword>
<dbReference type="InterPro" id="IPR011009">
    <property type="entry name" value="Kinase-like_dom_sf"/>
</dbReference>
<accession>A0A9P8W555</accession>
<dbReference type="PANTHER" id="PTHR24361">
    <property type="entry name" value="MITOGEN-ACTIVATED KINASE KINASE KINASE"/>
    <property type="match status" value="1"/>
</dbReference>
<dbReference type="InterPro" id="IPR000719">
    <property type="entry name" value="Prot_kinase_dom"/>
</dbReference>
<dbReference type="Pfam" id="PF00069">
    <property type="entry name" value="Pkinase"/>
    <property type="match status" value="1"/>
</dbReference>
<evidence type="ECO:0000259" key="1">
    <source>
        <dbReference type="PROSITE" id="PS50011"/>
    </source>
</evidence>
<dbReference type="GO" id="GO:0005524">
    <property type="term" value="F:ATP binding"/>
    <property type="evidence" value="ECO:0007669"/>
    <property type="project" value="InterPro"/>
</dbReference>
<dbReference type="GO" id="GO:0004674">
    <property type="term" value="F:protein serine/threonine kinase activity"/>
    <property type="evidence" value="ECO:0007669"/>
    <property type="project" value="TreeGrafter"/>
</dbReference>
<keyword evidence="2" id="KW-0808">Transferase</keyword>